<protein>
    <submittedName>
        <fullName evidence="1">Uncharacterized protein</fullName>
    </submittedName>
</protein>
<proteinExistence type="predicted"/>
<accession>A0A4Z2J9S0</accession>
<evidence type="ECO:0000313" key="1">
    <source>
        <dbReference type="EMBL" id="TNN86850.1"/>
    </source>
</evidence>
<dbReference type="Proteomes" id="UP000314294">
    <property type="component" value="Unassembled WGS sequence"/>
</dbReference>
<comment type="caution">
    <text evidence="1">The sequence shown here is derived from an EMBL/GenBank/DDBJ whole genome shotgun (WGS) entry which is preliminary data.</text>
</comment>
<organism evidence="1 2">
    <name type="scientific">Liparis tanakae</name>
    <name type="common">Tanaka's snailfish</name>
    <dbReference type="NCBI Taxonomy" id="230148"/>
    <lineage>
        <taxon>Eukaryota</taxon>
        <taxon>Metazoa</taxon>
        <taxon>Chordata</taxon>
        <taxon>Craniata</taxon>
        <taxon>Vertebrata</taxon>
        <taxon>Euteleostomi</taxon>
        <taxon>Actinopterygii</taxon>
        <taxon>Neopterygii</taxon>
        <taxon>Teleostei</taxon>
        <taxon>Neoteleostei</taxon>
        <taxon>Acanthomorphata</taxon>
        <taxon>Eupercaria</taxon>
        <taxon>Perciformes</taxon>
        <taxon>Cottioidei</taxon>
        <taxon>Cottales</taxon>
        <taxon>Liparidae</taxon>
        <taxon>Liparis</taxon>
    </lineage>
</organism>
<evidence type="ECO:0000313" key="2">
    <source>
        <dbReference type="Proteomes" id="UP000314294"/>
    </source>
</evidence>
<sequence length="61" mass="7091">MQQNKDNQTPALEKLFPEAVDFRHRLHWAEPGLEADYPREERIARTSLTDTYNIGAMTCIT</sequence>
<reference evidence="1 2" key="1">
    <citation type="submission" date="2019-03" db="EMBL/GenBank/DDBJ databases">
        <title>First draft genome of Liparis tanakae, snailfish: a comprehensive survey of snailfish specific genes.</title>
        <authorList>
            <person name="Kim W."/>
            <person name="Song I."/>
            <person name="Jeong J.-H."/>
            <person name="Kim D."/>
            <person name="Kim S."/>
            <person name="Ryu S."/>
            <person name="Song J.Y."/>
            <person name="Lee S.K."/>
        </authorList>
    </citation>
    <scope>NUCLEOTIDE SEQUENCE [LARGE SCALE GENOMIC DNA]</scope>
    <source>
        <tissue evidence="1">Muscle</tissue>
    </source>
</reference>
<dbReference type="EMBL" id="SRLO01000013">
    <property type="protein sequence ID" value="TNN86850.1"/>
    <property type="molecule type" value="Genomic_DNA"/>
</dbReference>
<name>A0A4Z2J9S0_9TELE</name>
<gene>
    <name evidence="1" type="ORF">EYF80_003033</name>
</gene>
<keyword evidence="2" id="KW-1185">Reference proteome</keyword>
<dbReference type="AlphaFoldDB" id="A0A4Z2J9S0"/>